<evidence type="ECO:0000313" key="3">
    <source>
        <dbReference type="Proteomes" id="UP001140011"/>
    </source>
</evidence>
<dbReference type="EMBL" id="JANBUH010001095">
    <property type="protein sequence ID" value="KAJ2748387.1"/>
    <property type="molecule type" value="Genomic_DNA"/>
</dbReference>
<dbReference type="OrthoDB" id="5572905at2759"/>
<feature type="non-terminal residue" evidence="2">
    <location>
        <position position="100"/>
    </location>
</feature>
<feature type="chain" id="PRO_5040789234" evidence="1">
    <location>
        <begin position="20"/>
        <end position="100"/>
    </location>
</feature>
<name>A0A9W8L6V2_9FUNG</name>
<keyword evidence="1" id="KW-0732">Signal</keyword>
<feature type="signal peptide" evidence="1">
    <location>
        <begin position="1"/>
        <end position="19"/>
    </location>
</feature>
<keyword evidence="3" id="KW-1185">Reference proteome</keyword>
<protein>
    <submittedName>
        <fullName evidence="2">Uncharacterized protein</fullName>
    </submittedName>
</protein>
<comment type="caution">
    <text evidence="2">The sequence shown here is derived from an EMBL/GenBank/DDBJ whole genome shotgun (WGS) entry which is preliminary data.</text>
</comment>
<dbReference type="Proteomes" id="UP001140011">
    <property type="component" value="Unassembled WGS sequence"/>
</dbReference>
<sequence length="100" mass="11250">MASVGKFIIPALLSPGVHACMQVLKLPSLKLNLWDVFTLVKSLPLLTDLHTRAPTIDNFPYDATKEELLARVISNYAPMGEQLRFWHIDNSRGKYTRAAL</sequence>
<evidence type="ECO:0000313" key="2">
    <source>
        <dbReference type="EMBL" id="KAJ2748387.1"/>
    </source>
</evidence>
<accession>A0A9W8L6V2</accession>
<organism evidence="2 3">
    <name type="scientific">Coemansia pectinata</name>
    <dbReference type="NCBI Taxonomy" id="1052879"/>
    <lineage>
        <taxon>Eukaryota</taxon>
        <taxon>Fungi</taxon>
        <taxon>Fungi incertae sedis</taxon>
        <taxon>Zoopagomycota</taxon>
        <taxon>Kickxellomycotina</taxon>
        <taxon>Kickxellomycetes</taxon>
        <taxon>Kickxellales</taxon>
        <taxon>Kickxellaceae</taxon>
        <taxon>Coemansia</taxon>
    </lineage>
</organism>
<reference evidence="2" key="1">
    <citation type="submission" date="2022-07" db="EMBL/GenBank/DDBJ databases">
        <title>Phylogenomic reconstructions and comparative analyses of Kickxellomycotina fungi.</title>
        <authorList>
            <person name="Reynolds N.K."/>
            <person name="Stajich J.E."/>
            <person name="Barry K."/>
            <person name="Grigoriev I.V."/>
            <person name="Crous P."/>
            <person name="Smith M.E."/>
        </authorList>
    </citation>
    <scope>NUCLEOTIDE SEQUENCE</scope>
    <source>
        <strain evidence="2">BCRC 34297</strain>
    </source>
</reference>
<evidence type="ECO:0000256" key="1">
    <source>
        <dbReference type="SAM" id="SignalP"/>
    </source>
</evidence>
<dbReference type="AlphaFoldDB" id="A0A9W8L6V2"/>
<gene>
    <name evidence="2" type="ORF">GGI19_006131</name>
</gene>
<proteinExistence type="predicted"/>